<feature type="region of interest" description="Disordered" evidence="1">
    <location>
        <begin position="144"/>
        <end position="192"/>
    </location>
</feature>
<dbReference type="GO" id="GO:0016616">
    <property type="term" value="F:oxidoreductase activity, acting on the CH-OH group of donors, NAD or NADP as acceptor"/>
    <property type="evidence" value="ECO:0007669"/>
    <property type="project" value="InterPro"/>
</dbReference>
<protein>
    <submittedName>
        <fullName evidence="3">3beta-hydroxysteroid-dehydrogenase/decarboxylase isoform 1</fullName>
    </submittedName>
</protein>
<dbReference type="AlphaFoldDB" id="A0A371IH92"/>
<dbReference type="STRING" id="157652.A0A371IH92"/>
<evidence type="ECO:0000259" key="2">
    <source>
        <dbReference type="Pfam" id="PF01073"/>
    </source>
</evidence>
<accession>A0A371IH92</accession>
<dbReference type="InterPro" id="IPR002225">
    <property type="entry name" value="3Beta_OHSteriod_DH/Estase"/>
</dbReference>
<feature type="domain" description="3-beta hydroxysteroid dehydrogenase/isomerase" evidence="2">
    <location>
        <begin position="10"/>
        <end position="68"/>
    </location>
</feature>
<dbReference type="SUPFAM" id="SSF51735">
    <property type="entry name" value="NAD(P)-binding Rossmann-fold domains"/>
    <property type="match status" value="1"/>
</dbReference>
<dbReference type="OrthoDB" id="1688977at2759"/>
<evidence type="ECO:0000313" key="3">
    <source>
        <dbReference type="EMBL" id="RDY14436.1"/>
    </source>
</evidence>
<name>A0A371IH92_MUCPR</name>
<feature type="compositionally biased region" description="Basic and acidic residues" evidence="1">
    <location>
        <begin position="157"/>
        <end position="167"/>
    </location>
</feature>
<feature type="compositionally biased region" description="Low complexity" evidence="1">
    <location>
        <begin position="171"/>
        <end position="190"/>
    </location>
</feature>
<proteinExistence type="predicted"/>
<organism evidence="3 4">
    <name type="scientific">Mucuna pruriens</name>
    <name type="common">Velvet bean</name>
    <name type="synonym">Dolichos pruriens</name>
    <dbReference type="NCBI Taxonomy" id="157652"/>
    <lineage>
        <taxon>Eukaryota</taxon>
        <taxon>Viridiplantae</taxon>
        <taxon>Streptophyta</taxon>
        <taxon>Embryophyta</taxon>
        <taxon>Tracheophyta</taxon>
        <taxon>Spermatophyta</taxon>
        <taxon>Magnoliopsida</taxon>
        <taxon>eudicotyledons</taxon>
        <taxon>Gunneridae</taxon>
        <taxon>Pentapetalae</taxon>
        <taxon>rosids</taxon>
        <taxon>fabids</taxon>
        <taxon>Fabales</taxon>
        <taxon>Fabaceae</taxon>
        <taxon>Papilionoideae</taxon>
        <taxon>50 kb inversion clade</taxon>
        <taxon>NPAAA clade</taxon>
        <taxon>indigoferoid/millettioid clade</taxon>
        <taxon>Phaseoleae</taxon>
        <taxon>Mucuna</taxon>
    </lineage>
</organism>
<gene>
    <name evidence="3" type="ORF">CR513_00479</name>
</gene>
<dbReference type="GO" id="GO:0006694">
    <property type="term" value="P:steroid biosynthetic process"/>
    <property type="evidence" value="ECO:0007669"/>
    <property type="project" value="InterPro"/>
</dbReference>
<comment type="caution">
    <text evidence="3">The sequence shown here is derived from an EMBL/GenBank/DDBJ whole genome shotgun (WGS) entry which is preliminary data.</text>
</comment>
<dbReference type="Gene3D" id="3.40.50.720">
    <property type="entry name" value="NAD(P)-binding Rossmann-like Domain"/>
    <property type="match status" value="1"/>
</dbReference>
<keyword evidence="4" id="KW-1185">Reference proteome</keyword>
<evidence type="ECO:0000313" key="4">
    <source>
        <dbReference type="Proteomes" id="UP000257109"/>
    </source>
</evidence>
<reference evidence="3" key="1">
    <citation type="submission" date="2018-05" db="EMBL/GenBank/DDBJ databases">
        <title>Draft genome of Mucuna pruriens seed.</title>
        <authorList>
            <person name="Nnadi N.E."/>
            <person name="Vos R."/>
            <person name="Hasami M.H."/>
            <person name="Devisetty U.K."/>
            <person name="Aguiy J.C."/>
        </authorList>
    </citation>
    <scope>NUCLEOTIDE SEQUENCE [LARGE SCALE GENOMIC DNA]</scope>
    <source>
        <strain evidence="3">JCA_2017</strain>
    </source>
</reference>
<dbReference type="EMBL" id="QJKJ01000074">
    <property type="protein sequence ID" value="RDY14436.1"/>
    <property type="molecule type" value="Genomic_DNA"/>
</dbReference>
<dbReference type="Pfam" id="PF01073">
    <property type="entry name" value="3Beta_HSD"/>
    <property type="match status" value="1"/>
</dbReference>
<feature type="non-terminal residue" evidence="3">
    <location>
        <position position="1"/>
    </location>
</feature>
<dbReference type="Proteomes" id="UP000257109">
    <property type="component" value="Unassembled WGS sequence"/>
</dbReference>
<sequence length="219" mass="24155">MEIKFSSCKLPNDHYSATKAEGEALVIKSNGIIGFRTCCIRPSGIFGADDKLLVPSLVDATRKWKSKCLKLFPFVLCSLFEVENGHCQFFFSSLHPDFEHVCDQILSSEQIPSMNSLITRLLWVPTITKGDGIAIENSTMVASCGRGRSGPGTRGMIRNDRGGRDSLDSCPLSSTDPTLDLPSSSPSHDSNIGWPIALRKEIYHRDGHLGDKYLFDEDT</sequence>
<dbReference type="InterPro" id="IPR036291">
    <property type="entry name" value="NAD(P)-bd_dom_sf"/>
</dbReference>
<evidence type="ECO:0000256" key="1">
    <source>
        <dbReference type="SAM" id="MobiDB-lite"/>
    </source>
</evidence>